<accession>A0A8H7VTU0</accession>
<dbReference type="InterPro" id="IPR036028">
    <property type="entry name" value="SH3-like_dom_sf"/>
</dbReference>
<dbReference type="Pfam" id="PF03114">
    <property type="entry name" value="BAR"/>
    <property type="match status" value="1"/>
</dbReference>
<dbReference type="GO" id="GO:0006897">
    <property type="term" value="P:endocytosis"/>
    <property type="evidence" value="ECO:0007669"/>
    <property type="project" value="InterPro"/>
</dbReference>
<dbReference type="GO" id="GO:0097320">
    <property type="term" value="P:plasma membrane tubulation"/>
    <property type="evidence" value="ECO:0007669"/>
    <property type="project" value="TreeGrafter"/>
</dbReference>
<dbReference type="SUPFAM" id="SSF50044">
    <property type="entry name" value="SH3-domain"/>
    <property type="match status" value="1"/>
</dbReference>
<proteinExistence type="predicted"/>
<dbReference type="SUPFAM" id="SSF103657">
    <property type="entry name" value="BAR/IMD domain-like"/>
    <property type="match status" value="1"/>
</dbReference>
<dbReference type="PRINTS" id="PR00452">
    <property type="entry name" value="SH3DOMAIN"/>
</dbReference>
<evidence type="ECO:0000259" key="3">
    <source>
        <dbReference type="PROSITE" id="PS50002"/>
    </source>
</evidence>
<keyword evidence="1 2" id="KW-0728">SH3 domain</keyword>
<organism evidence="4 5">
    <name type="scientific">Thamnidium elegans</name>
    <dbReference type="NCBI Taxonomy" id="101142"/>
    <lineage>
        <taxon>Eukaryota</taxon>
        <taxon>Fungi</taxon>
        <taxon>Fungi incertae sedis</taxon>
        <taxon>Mucoromycota</taxon>
        <taxon>Mucoromycotina</taxon>
        <taxon>Mucoromycetes</taxon>
        <taxon>Mucorales</taxon>
        <taxon>Mucorineae</taxon>
        <taxon>Mucoraceae</taxon>
        <taxon>Thamnidium</taxon>
    </lineage>
</organism>
<dbReference type="Proteomes" id="UP000613177">
    <property type="component" value="Unassembled WGS sequence"/>
</dbReference>
<comment type="caution">
    <text evidence="4">The sequence shown here is derived from an EMBL/GenBank/DDBJ whole genome shotgun (WGS) entry which is preliminary data.</text>
</comment>
<dbReference type="Gene3D" id="2.30.30.40">
    <property type="entry name" value="SH3 Domains"/>
    <property type="match status" value="1"/>
</dbReference>
<dbReference type="Pfam" id="PF00018">
    <property type="entry name" value="SH3_1"/>
    <property type="match status" value="1"/>
</dbReference>
<sequence length="376" mass="42073">MSWKIQLQGLQKAVSRLPYQILSKKSEATKDAEYMQLEKTFNDFSKLVDVLANDARIFRDSIAALLSNQAAMTQYLSAIYDASIGAEAAEGAIQKRFQQTPAAQAQSVNDAEAAMAYCRDEVLPELDVVDGDIIQQQLDTATQDYNYLNDMLKSELPQFFQLKTNFIQPVFENLFNMQARIYGMIYARCYELLNQNMEAFVTNTMGIEEGYNWRRQQRDVRAEIENMDLLKSGGKAWLAVSGGANSSKLTLQERAALKQQEALGIAPAPTIQAIEYNSGGGGGMSKANEAYGYQQQQTSPPPAYAPVFNVAPQQQQQQQKFVVALYDYAAQAEGDLSFKKDDRIEIIQKTADTNDWWTGRINGMTGVFPGNYVQEL</sequence>
<dbReference type="GO" id="GO:0008289">
    <property type="term" value="F:lipid binding"/>
    <property type="evidence" value="ECO:0007669"/>
    <property type="project" value="TreeGrafter"/>
</dbReference>
<dbReference type="PROSITE" id="PS50002">
    <property type="entry name" value="SH3"/>
    <property type="match status" value="1"/>
</dbReference>
<evidence type="ECO:0000256" key="1">
    <source>
        <dbReference type="ARBA" id="ARBA00022443"/>
    </source>
</evidence>
<evidence type="ECO:0000313" key="4">
    <source>
        <dbReference type="EMBL" id="KAG2231157.1"/>
    </source>
</evidence>
<gene>
    <name evidence="4" type="ORF">INT48_002938</name>
</gene>
<dbReference type="InterPro" id="IPR027267">
    <property type="entry name" value="AH/BAR_dom_sf"/>
</dbReference>
<name>A0A8H7VTU0_9FUNG</name>
<dbReference type="EMBL" id="JAEPRE010000164">
    <property type="protein sequence ID" value="KAG2231157.1"/>
    <property type="molecule type" value="Genomic_DNA"/>
</dbReference>
<dbReference type="AlphaFoldDB" id="A0A8H7VTU0"/>
<dbReference type="Gene3D" id="1.20.1270.60">
    <property type="entry name" value="Arfaptin homology (AH) domain/BAR domain"/>
    <property type="match status" value="2"/>
</dbReference>
<dbReference type="InterPro" id="IPR046982">
    <property type="entry name" value="BIN3/RVS161-like"/>
</dbReference>
<dbReference type="GO" id="GO:0043332">
    <property type="term" value="C:mating projection tip"/>
    <property type="evidence" value="ECO:0007669"/>
    <property type="project" value="TreeGrafter"/>
</dbReference>
<dbReference type="InterPro" id="IPR001452">
    <property type="entry name" value="SH3_domain"/>
</dbReference>
<dbReference type="FunFam" id="2.30.30.40:FF:000100">
    <property type="entry name" value="SH3 domain-containing YSC84-like protein 1"/>
    <property type="match status" value="1"/>
</dbReference>
<dbReference type="PANTHER" id="PTHR47174">
    <property type="entry name" value="BRIDGING INTEGRATOR 3"/>
    <property type="match status" value="1"/>
</dbReference>
<reference evidence="4" key="1">
    <citation type="submission" date="2021-01" db="EMBL/GenBank/DDBJ databases">
        <title>Metabolic potential, ecology and presence of endohyphal bacteria is reflected in genomic diversity of Mucoromycotina.</title>
        <authorList>
            <person name="Muszewska A."/>
            <person name="Okrasinska A."/>
            <person name="Steczkiewicz K."/>
            <person name="Drgas O."/>
            <person name="Orlowska M."/>
            <person name="Perlinska-Lenart U."/>
            <person name="Aleksandrzak-Piekarczyk T."/>
            <person name="Szatraj K."/>
            <person name="Zielenkiewicz U."/>
            <person name="Pilsyk S."/>
            <person name="Malc E."/>
            <person name="Mieczkowski P."/>
            <person name="Kruszewska J.S."/>
            <person name="Biernat P."/>
            <person name="Pawlowska J."/>
        </authorList>
    </citation>
    <scope>NUCLEOTIDE SEQUENCE</scope>
    <source>
        <strain evidence="4">WA0000018081</strain>
    </source>
</reference>
<evidence type="ECO:0000256" key="2">
    <source>
        <dbReference type="PROSITE-ProRule" id="PRU00192"/>
    </source>
</evidence>
<dbReference type="InterPro" id="IPR004148">
    <property type="entry name" value="BAR_dom"/>
</dbReference>
<dbReference type="SMART" id="SM00326">
    <property type="entry name" value="SH3"/>
    <property type="match status" value="1"/>
</dbReference>
<dbReference type="GO" id="GO:0051666">
    <property type="term" value="P:actin cortical patch localization"/>
    <property type="evidence" value="ECO:0007669"/>
    <property type="project" value="InterPro"/>
</dbReference>
<dbReference type="GO" id="GO:1990528">
    <property type="term" value="C:Rvs161p-Rvs167p complex"/>
    <property type="evidence" value="ECO:0007669"/>
    <property type="project" value="TreeGrafter"/>
</dbReference>
<dbReference type="GO" id="GO:0031097">
    <property type="term" value="C:medial cortex"/>
    <property type="evidence" value="ECO:0007669"/>
    <property type="project" value="TreeGrafter"/>
</dbReference>
<dbReference type="GO" id="GO:0015629">
    <property type="term" value="C:actin cytoskeleton"/>
    <property type="evidence" value="ECO:0007669"/>
    <property type="project" value="TreeGrafter"/>
</dbReference>
<evidence type="ECO:0000313" key="5">
    <source>
        <dbReference type="Proteomes" id="UP000613177"/>
    </source>
</evidence>
<keyword evidence="5" id="KW-1185">Reference proteome</keyword>
<protein>
    <recommendedName>
        <fullName evidence="3">SH3 domain-containing protein</fullName>
    </recommendedName>
</protein>
<feature type="domain" description="SH3" evidence="3">
    <location>
        <begin position="317"/>
        <end position="376"/>
    </location>
</feature>
<dbReference type="PANTHER" id="PTHR47174:SF1">
    <property type="entry name" value="REDUCED VIABILITY UPON STARVATION PROTEIN 167"/>
    <property type="match status" value="1"/>
</dbReference>